<name>A0A2B7YFL6_POLH7</name>
<sequence length="161" mass="18178">MPHVKAAVMVDIKETPNYKNPLHKPANSKIGHDLLQQDPTFLLEEDASYLEDSSDENSPLFRFGLRWVGRMRGSAQVWTRDAASQKPIPGEQVIFLSPNAQANPRLGLKLSDFVPSDAEEFKEAFAFDCSEWAMGLNHARWGLARNRSEVAINSLRRASRR</sequence>
<organism evidence="1 2">
    <name type="scientific">Polytolypa hystricis (strain UAMH7299)</name>
    <dbReference type="NCBI Taxonomy" id="1447883"/>
    <lineage>
        <taxon>Eukaryota</taxon>
        <taxon>Fungi</taxon>
        <taxon>Dikarya</taxon>
        <taxon>Ascomycota</taxon>
        <taxon>Pezizomycotina</taxon>
        <taxon>Eurotiomycetes</taxon>
        <taxon>Eurotiomycetidae</taxon>
        <taxon>Onygenales</taxon>
        <taxon>Onygenales incertae sedis</taxon>
        <taxon>Polytolypa</taxon>
    </lineage>
</organism>
<accession>A0A2B7YFL6</accession>
<comment type="caution">
    <text evidence="1">The sequence shown here is derived from an EMBL/GenBank/DDBJ whole genome shotgun (WGS) entry which is preliminary data.</text>
</comment>
<evidence type="ECO:0000313" key="1">
    <source>
        <dbReference type="EMBL" id="PGH19831.1"/>
    </source>
</evidence>
<dbReference type="OrthoDB" id="4207273at2759"/>
<dbReference type="EMBL" id="PDNA01000044">
    <property type="protein sequence ID" value="PGH19831.1"/>
    <property type="molecule type" value="Genomic_DNA"/>
</dbReference>
<proteinExistence type="predicted"/>
<gene>
    <name evidence="1" type="ORF">AJ80_03748</name>
</gene>
<reference evidence="1 2" key="1">
    <citation type="submission" date="2017-10" db="EMBL/GenBank/DDBJ databases">
        <title>Comparative genomics in systemic dimorphic fungi from Ajellomycetaceae.</title>
        <authorList>
            <person name="Munoz J.F."/>
            <person name="Mcewen J.G."/>
            <person name="Clay O.K."/>
            <person name="Cuomo C.A."/>
        </authorList>
    </citation>
    <scope>NUCLEOTIDE SEQUENCE [LARGE SCALE GENOMIC DNA]</scope>
    <source>
        <strain evidence="1 2">UAMH7299</strain>
    </source>
</reference>
<keyword evidence="2" id="KW-1185">Reference proteome</keyword>
<protein>
    <submittedName>
        <fullName evidence="1">Uncharacterized protein</fullName>
    </submittedName>
</protein>
<dbReference type="Proteomes" id="UP000224634">
    <property type="component" value="Unassembled WGS sequence"/>
</dbReference>
<evidence type="ECO:0000313" key="2">
    <source>
        <dbReference type="Proteomes" id="UP000224634"/>
    </source>
</evidence>
<dbReference type="AlphaFoldDB" id="A0A2B7YFL6"/>